<evidence type="ECO:0000313" key="1">
    <source>
        <dbReference type="EMBL" id="MPM19796.1"/>
    </source>
</evidence>
<reference evidence="1" key="1">
    <citation type="submission" date="2019-08" db="EMBL/GenBank/DDBJ databases">
        <authorList>
            <person name="Kucharzyk K."/>
            <person name="Murdoch R.W."/>
            <person name="Higgins S."/>
            <person name="Loffler F."/>
        </authorList>
    </citation>
    <scope>NUCLEOTIDE SEQUENCE</scope>
</reference>
<proteinExistence type="predicted"/>
<dbReference type="Gene3D" id="2.40.128.660">
    <property type="entry name" value="Uncharacterised protein PF15525, DUF4652"/>
    <property type="match status" value="1"/>
</dbReference>
<dbReference type="EMBL" id="VSSQ01003246">
    <property type="protein sequence ID" value="MPM19796.1"/>
    <property type="molecule type" value="Genomic_DNA"/>
</dbReference>
<organism evidence="1">
    <name type="scientific">bioreactor metagenome</name>
    <dbReference type="NCBI Taxonomy" id="1076179"/>
    <lineage>
        <taxon>unclassified sequences</taxon>
        <taxon>metagenomes</taxon>
        <taxon>ecological metagenomes</taxon>
    </lineage>
</organism>
<dbReference type="Pfam" id="PF15525">
    <property type="entry name" value="DUF4652"/>
    <property type="match status" value="1"/>
</dbReference>
<accession>A0A644XUA7</accession>
<comment type="caution">
    <text evidence="1">The sequence shown here is derived from an EMBL/GenBank/DDBJ whole genome shotgun (WGS) entry which is preliminary data.</text>
</comment>
<dbReference type="AlphaFoldDB" id="A0A644XUA7"/>
<gene>
    <name evidence="1" type="ORF">SDC9_66222</name>
</gene>
<name>A0A644XUA7_9ZZZZ</name>
<sequence>MNILSCSTLSELINAIEPCVEINLENDRYDLSDFYVQGHKYVYQIINNKDKKIDLLLRDLNNLTIKSNRETLLYLHDGSLILENCKDIKVTNINFNMFFLKYKTPIILKNCSNIFLDCSINSDSNIVLEVFNCNDIFISARNTDGLVKTYNCQRIYSDISVNGNYSGLRALTVEDEVAVTVNDHYDKIISKIQVNLDISIVYSIGEKLVIYNNKEEYINDRMPSIPVVSPEKYKCAFIAPYEWEAIGDLYIYDFKKNTSEIVIKAETMKNQNCIKKVVWHNEDELYLIIGPAYGTVSKGGNIYKFNIQNKKLETVLVCKEREEVTDLNILNEKAELKIIRFDNEFLSYEERKEYLDI</sequence>
<protein>
    <submittedName>
        <fullName evidence="1">Uncharacterized protein</fullName>
    </submittedName>
</protein>
<dbReference type="InterPro" id="IPR028102">
    <property type="entry name" value="DUF4652"/>
</dbReference>